<keyword evidence="2" id="KW-1185">Reference proteome</keyword>
<accession>H5TIV0</accession>
<dbReference type="Proteomes" id="UP000005038">
    <property type="component" value="Unassembled WGS sequence"/>
</dbReference>
<reference evidence="1" key="1">
    <citation type="submission" date="2012-02" db="EMBL/GenBank/DDBJ databases">
        <title>Whole genome shotgun sequence of Gordonia otitidis NBRC 100426.</title>
        <authorList>
            <person name="Yoshida I."/>
            <person name="Hosoyama A."/>
            <person name="Tsuchikane K."/>
            <person name="Katsumata H."/>
            <person name="Yamazaki S."/>
            <person name="Fujita N."/>
        </authorList>
    </citation>
    <scope>NUCLEOTIDE SEQUENCE [LARGE SCALE GENOMIC DNA]</scope>
    <source>
        <strain evidence="1">NBRC 100426</strain>
    </source>
</reference>
<comment type="caution">
    <text evidence="1">The sequence shown here is derived from an EMBL/GenBank/DDBJ whole genome shotgun (WGS) entry which is preliminary data.</text>
</comment>
<evidence type="ECO:0000313" key="1">
    <source>
        <dbReference type="EMBL" id="GAB33408.1"/>
    </source>
</evidence>
<name>H5TIV0_GORO1</name>
<gene>
    <name evidence="1" type="ORF">GOOTI_065_00130</name>
</gene>
<organism evidence="1 2">
    <name type="scientific">Gordonia otitidis (strain DSM 44809 / CCUG 52243 / JCM 12355 / NBRC 100426 / IFM 10032)</name>
    <dbReference type="NCBI Taxonomy" id="1108044"/>
    <lineage>
        <taxon>Bacteria</taxon>
        <taxon>Bacillati</taxon>
        <taxon>Actinomycetota</taxon>
        <taxon>Actinomycetes</taxon>
        <taxon>Mycobacteriales</taxon>
        <taxon>Gordoniaceae</taxon>
        <taxon>Gordonia</taxon>
    </lineage>
</organism>
<dbReference type="RefSeq" id="WP_007237664.1">
    <property type="nucleotide sequence ID" value="NZ_BAFB01000065.1"/>
</dbReference>
<sequence length="144" mass="15257">MMSAEEGADSVDAQHELLARVAALLDEIGDVGDTDDESAVVQVGVTRASVRVIALAEDLRVVSVTQLLALNLPNTEALRDDVEELDATLSFGNLRRSDPTGVTTDVLQYYTFPVGGLADIPLLTVLHIVLSAGDDIARKLVDAS</sequence>
<protein>
    <submittedName>
        <fullName evidence="1">Uncharacterized protein</fullName>
    </submittedName>
</protein>
<dbReference type="AlphaFoldDB" id="H5TIV0"/>
<dbReference type="STRING" id="1108044.GOOTI_065_00130"/>
<proteinExistence type="predicted"/>
<evidence type="ECO:0000313" key="2">
    <source>
        <dbReference type="Proteomes" id="UP000005038"/>
    </source>
</evidence>
<dbReference type="EMBL" id="BAFB01000065">
    <property type="protein sequence ID" value="GAB33408.1"/>
    <property type="molecule type" value="Genomic_DNA"/>
</dbReference>